<dbReference type="SUPFAM" id="SSF46785">
    <property type="entry name" value="Winged helix' DNA-binding domain"/>
    <property type="match status" value="1"/>
</dbReference>
<gene>
    <name evidence="2" type="ORF">A2561_05230</name>
</gene>
<reference evidence="2 3" key="1">
    <citation type="journal article" date="2016" name="Nat. Commun.">
        <title>Thousands of microbial genomes shed light on interconnected biogeochemical processes in an aquifer system.</title>
        <authorList>
            <person name="Anantharaman K."/>
            <person name="Brown C.T."/>
            <person name="Hug L.A."/>
            <person name="Sharon I."/>
            <person name="Castelle C.J."/>
            <person name="Probst A.J."/>
            <person name="Thomas B.C."/>
            <person name="Singh A."/>
            <person name="Wilkins M.J."/>
            <person name="Karaoz U."/>
            <person name="Brodie E.L."/>
            <person name="Williams K.H."/>
            <person name="Hubbard S.S."/>
            <person name="Banfield J.F."/>
        </authorList>
    </citation>
    <scope>NUCLEOTIDE SEQUENCE [LARGE SCALE GENOMIC DNA]</scope>
</reference>
<protein>
    <recommendedName>
        <fullName evidence="1">Transcriptional repressor PaaX-like central Cas2-like domain-containing protein</fullName>
    </recommendedName>
</protein>
<name>A0A1G2JM07_9BACT</name>
<dbReference type="InterPro" id="IPR048846">
    <property type="entry name" value="PaaX-like_central"/>
</dbReference>
<comment type="caution">
    <text evidence="2">The sequence shown here is derived from an EMBL/GenBank/DDBJ whole genome shotgun (WGS) entry which is preliminary data.</text>
</comment>
<dbReference type="Gene3D" id="3.30.70.2650">
    <property type="match status" value="1"/>
</dbReference>
<organism evidence="2 3">
    <name type="scientific">Candidatus Staskawiczbacteria bacterium RIFOXYD1_FULL_32_13</name>
    <dbReference type="NCBI Taxonomy" id="1802234"/>
    <lineage>
        <taxon>Bacteria</taxon>
        <taxon>Candidatus Staskawicziibacteriota</taxon>
    </lineage>
</organism>
<dbReference type="Proteomes" id="UP000178935">
    <property type="component" value="Unassembled WGS sequence"/>
</dbReference>
<evidence type="ECO:0000313" key="2">
    <source>
        <dbReference type="EMBL" id="OGZ88177.1"/>
    </source>
</evidence>
<evidence type="ECO:0000313" key="3">
    <source>
        <dbReference type="Proteomes" id="UP000178935"/>
    </source>
</evidence>
<dbReference type="Pfam" id="PF20803">
    <property type="entry name" value="PaaX_M"/>
    <property type="match status" value="1"/>
</dbReference>
<sequence length="192" mass="22716">MKRKNNQIFRKFSGISGLVLIVLLLTGAVVISATSPYFLVNLFKSKFFRSFKKYPPKKVYDTFYRLRERGFIDFYYKGSQIYFTLTEKGKKKAGWLKVDDLKINKPKKWDGKWRILSFDIVELKRSYREALRGKLIGMGFKLFQKSAWIIPYECNKEIKILKDFFGLNDREVKLITAVDIGEDKDLHDHFDL</sequence>
<dbReference type="AlphaFoldDB" id="A0A1G2JM07"/>
<proteinExistence type="predicted"/>
<feature type="domain" description="Transcriptional repressor PaaX-like central Cas2-like" evidence="1">
    <location>
        <begin position="107"/>
        <end position="182"/>
    </location>
</feature>
<dbReference type="InterPro" id="IPR036390">
    <property type="entry name" value="WH_DNA-bd_sf"/>
</dbReference>
<dbReference type="EMBL" id="MHPU01000029">
    <property type="protein sequence ID" value="OGZ88177.1"/>
    <property type="molecule type" value="Genomic_DNA"/>
</dbReference>
<evidence type="ECO:0000259" key="1">
    <source>
        <dbReference type="Pfam" id="PF20803"/>
    </source>
</evidence>
<accession>A0A1G2JM07</accession>